<dbReference type="Pfam" id="PF03013">
    <property type="entry name" value="Pyr_excise"/>
    <property type="match status" value="1"/>
</dbReference>
<dbReference type="Proteomes" id="UP000004881">
    <property type="component" value="Unassembled WGS sequence"/>
</dbReference>
<dbReference type="InterPro" id="IPR004260">
    <property type="entry name" value="Pyr-dimer_DNA_glycosylase"/>
</dbReference>
<name>A0ABQ0H8H6_9ACTN</name>
<sequence length="326" mass="36235">MSLIDRFNHEQSFGAKSVAGGYAAAMQTFLPYPDFRRSAEVLDPARLGKQRVETLQILRALELFDYGWSSHPAVTMWRGHTPALVAYGLAFVDVWTGEGRADSTAPMIAEFAPDVVGRAQSELAAQGLMPAWLGDDRLHRSHRSALLRKAPDFYGSVFDDVDDELPYFWPDPPVADTHDLDEPTRTVWIVRATSDDQYTEFRRRRIVGFGTESGIDADASSGAEASLRTLLKECSPGRRRGKDLRVLASFVADLKVGYQVAVVDPADPDVLARGQVVSDYEFSTRAATLTPHRRRVRWTGTLERTSVTPPALLQNPRTLFPVAVMQ</sequence>
<gene>
    <name evidence="1" type="ORF">GOTRE_010_00100</name>
</gene>
<evidence type="ECO:0000313" key="1">
    <source>
        <dbReference type="EMBL" id="GAB42176.1"/>
    </source>
</evidence>
<keyword evidence="2" id="KW-1185">Reference proteome</keyword>
<organism evidence="1 2">
    <name type="scientific">Gordonia terrae NBRC 100016</name>
    <dbReference type="NCBI Taxonomy" id="1089454"/>
    <lineage>
        <taxon>Bacteria</taxon>
        <taxon>Bacillati</taxon>
        <taxon>Actinomycetota</taxon>
        <taxon>Actinomycetes</taxon>
        <taxon>Mycobacteriales</taxon>
        <taxon>Gordoniaceae</taxon>
        <taxon>Gordonia</taxon>
    </lineage>
</organism>
<accession>A0ABQ0H8H6</accession>
<dbReference type="EMBL" id="BAFD01000010">
    <property type="protein sequence ID" value="GAB42176.1"/>
    <property type="molecule type" value="Genomic_DNA"/>
</dbReference>
<dbReference type="NCBIfam" id="NF038085">
    <property type="entry name" value="MSMEG_6728_fam"/>
    <property type="match status" value="1"/>
</dbReference>
<protein>
    <submittedName>
        <fullName evidence="1">Uncharacterized protein</fullName>
    </submittedName>
</protein>
<reference evidence="1 2" key="1">
    <citation type="submission" date="2012-02" db="EMBL/GenBank/DDBJ databases">
        <title>Whole genome shotgun sequence of Gordonia terrae NBRC 100016.</title>
        <authorList>
            <person name="Takarada H."/>
            <person name="Hosoyama A."/>
            <person name="Tsuchikane K."/>
            <person name="Katsumata H."/>
            <person name="Yamazaki S."/>
            <person name="Fujita N."/>
        </authorList>
    </citation>
    <scope>NUCLEOTIDE SEQUENCE [LARGE SCALE GENOMIC DNA]</scope>
    <source>
        <strain evidence="1 2">NBRC 100016</strain>
    </source>
</reference>
<proteinExistence type="predicted"/>
<evidence type="ECO:0000313" key="2">
    <source>
        <dbReference type="Proteomes" id="UP000004881"/>
    </source>
</evidence>
<comment type="caution">
    <text evidence="1">The sequence shown here is derived from an EMBL/GenBank/DDBJ whole genome shotgun (WGS) entry which is preliminary data.</text>
</comment>